<gene>
    <name evidence="2" type="ORF">PAXRUDRAFT_22429</name>
</gene>
<sequence>MAKPKHIAVDAHSPVIEVKWKTIQTIRGPKTKLVKVTPGKKRPRKRSPRKSPPTGPDFQTYDQGDFHDMPDPLKFPSKTQNEFLREWQDHKELYLDILLQLEGPPEPQKCSHCLGDGTYR</sequence>
<dbReference type="EMBL" id="KN831264">
    <property type="protein sequence ID" value="KIK72079.1"/>
    <property type="molecule type" value="Genomic_DNA"/>
</dbReference>
<feature type="region of interest" description="Disordered" evidence="1">
    <location>
        <begin position="29"/>
        <end position="77"/>
    </location>
</feature>
<dbReference type="Proteomes" id="UP000054538">
    <property type="component" value="Unassembled WGS sequence"/>
</dbReference>
<proteinExistence type="predicted"/>
<reference evidence="2 3" key="1">
    <citation type="submission" date="2014-04" db="EMBL/GenBank/DDBJ databases">
        <authorList>
            <consortium name="DOE Joint Genome Institute"/>
            <person name="Kuo A."/>
            <person name="Kohler A."/>
            <person name="Jargeat P."/>
            <person name="Nagy L.G."/>
            <person name="Floudas D."/>
            <person name="Copeland A."/>
            <person name="Barry K.W."/>
            <person name="Cichocki N."/>
            <person name="Veneault-Fourrey C."/>
            <person name="LaButti K."/>
            <person name="Lindquist E.A."/>
            <person name="Lipzen A."/>
            <person name="Lundell T."/>
            <person name="Morin E."/>
            <person name="Murat C."/>
            <person name="Sun H."/>
            <person name="Tunlid A."/>
            <person name="Henrissat B."/>
            <person name="Grigoriev I.V."/>
            <person name="Hibbett D.S."/>
            <person name="Martin F."/>
            <person name="Nordberg H.P."/>
            <person name="Cantor M.N."/>
            <person name="Hua S.X."/>
        </authorList>
    </citation>
    <scope>NUCLEOTIDE SEQUENCE [LARGE SCALE GENOMIC DNA]</scope>
    <source>
        <strain evidence="2 3">Ve08.2h10</strain>
    </source>
</reference>
<organism evidence="2 3">
    <name type="scientific">Paxillus rubicundulus Ve08.2h10</name>
    <dbReference type="NCBI Taxonomy" id="930991"/>
    <lineage>
        <taxon>Eukaryota</taxon>
        <taxon>Fungi</taxon>
        <taxon>Dikarya</taxon>
        <taxon>Basidiomycota</taxon>
        <taxon>Agaricomycotina</taxon>
        <taxon>Agaricomycetes</taxon>
        <taxon>Agaricomycetidae</taxon>
        <taxon>Boletales</taxon>
        <taxon>Paxilineae</taxon>
        <taxon>Paxillaceae</taxon>
        <taxon>Paxillus</taxon>
    </lineage>
</organism>
<reference evidence="3" key="2">
    <citation type="submission" date="2015-01" db="EMBL/GenBank/DDBJ databases">
        <title>Evolutionary Origins and Diversification of the Mycorrhizal Mutualists.</title>
        <authorList>
            <consortium name="DOE Joint Genome Institute"/>
            <consortium name="Mycorrhizal Genomics Consortium"/>
            <person name="Kohler A."/>
            <person name="Kuo A."/>
            <person name="Nagy L.G."/>
            <person name="Floudas D."/>
            <person name="Copeland A."/>
            <person name="Barry K.W."/>
            <person name="Cichocki N."/>
            <person name="Veneault-Fourrey C."/>
            <person name="LaButti K."/>
            <person name="Lindquist E.A."/>
            <person name="Lipzen A."/>
            <person name="Lundell T."/>
            <person name="Morin E."/>
            <person name="Murat C."/>
            <person name="Riley R."/>
            <person name="Ohm R."/>
            <person name="Sun H."/>
            <person name="Tunlid A."/>
            <person name="Henrissat B."/>
            <person name="Grigoriev I.V."/>
            <person name="Hibbett D.S."/>
            <person name="Martin F."/>
        </authorList>
    </citation>
    <scope>NUCLEOTIDE SEQUENCE [LARGE SCALE GENOMIC DNA]</scope>
    <source>
        <strain evidence="3">Ve08.2h10</strain>
    </source>
</reference>
<keyword evidence="3" id="KW-1185">Reference proteome</keyword>
<feature type="compositionally biased region" description="Basic residues" evidence="1">
    <location>
        <begin position="29"/>
        <end position="49"/>
    </location>
</feature>
<evidence type="ECO:0000313" key="2">
    <source>
        <dbReference type="EMBL" id="KIK72079.1"/>
    </source>
</evidence>
<evidence type="ECO:0000256" key="1">
    <source>
        <dbReference type="SAM" id="MobiDB-lite"/>
    </source>
</evidence>
<accession>A0A0D0CXH9</accession>
<dbReference type="InParanoid" id="A0A0D0CXH9"/>
<protein>
    <submittedName>
        <fullName evidence="2">Uncharacterized protein</fullName>
    </submittedName>
</protein>
<dbReference type="HOGENOM" id="CLU_166293_0_0_1"/>
<dbReference type="AlphaFoldDB" id="A0A0D0CXH9"/>
<evidence type="ECO:0000313" key="3">
    <source>
        <dbReference type="Proteomes" id="UP000054538"/>
    </source>
</evidence>
<name>A0A0D0CXH9_9AGAM</name>